<feature type="transmembrane region" description="Helical" evidence="1">
    <location>
        <begin position="48"/>
        <end position="71"/>
    </location>
</feature>
<keyword evidence="3" id="KW-1185">Reference proteome</keyword>
<protein>
    <submittedName>
        <fullName evidence="2">Uncharacterized protein</fullName>
    </submittedName>
</protein>
<sequence length="92" mass="10101">MGKILGGEVNDQSFRVAVKGIFASMIIGIVTIASLLCLFFIASPNMFARWNTVVTMFGFLGSQGVMIWVCLSQIRLKEKAPSTESSRHSWTA</sequence>
<evidence type="ECO:0000313" key="2">
    <source>
        <dbReference type="EMBL" id="SDF80638.1"/>
    </source>
</evidence>
<name>A0A1G7P2V7_9BACT</name>
<feature type="transmembrane region" description="Helical" evidence="1">
    <location>
        <begin position="21"/>
        <end position="42"/>
    </location>
</feature>
<proteinExistence type="predicted"/>
<evidence type="ECO:0000313" key="3">
    <source>
        <dbReference type="Proteomes" id="UP000182427"/>
    </source>
</evidence>
<evidence type="ECO:0000256" key="1">
    <source>
        <dbReference type="SAM" id="Phobius"/>
    </source>
</evidence>
<dbReference type="AlphaFoldDB" id="A0A1G7P2V7"/>
<keyword evidence="1" id="KW-0472">Membrane</keyword>
<dbReference type="EMBL" id="LT629690">
    <property type="protein sequence ID" value="SDF80638.1"/>
    <property type="molecule type" value="Genomic_DNA"/>
</dbReference>
<dbReference type="Proteomes" id="UP000182427">
    <property type="component" value="Chromosome I"/>
</dbReference>
<gene>
    <name evidence="2" type="ORF">SAMN05444167_3369</name>
</gene>
<accession>A0A1G7P2V7</accession>
<keyword evidence="1" id="KW-0812">Transmembrane</keyword>
<organism evidence="2 3">
    <name type="scientific">Terriglobus roseus</name>
    <dbReference type="NCBI Taxonomy" id="392734"/>
    <lineage>
        <taxon>Bacteria</taxon>
        <taxon>Pseudomonadati</taxon>
        <taxon>Acidobacteriota</taxon>
        <taxon>Terriglobia</taxon>
        <taxon>Terriglobales</taxon>
        <taxon>Acidobacteriaceae</taxon>
        <taxon>Terriglobus</taxon>
    </lineage>
</organism>
<reference evidence="2 3" key="1">
    <citation type="submission" date="2016-10" db="EMBL/GenBank/DDBJ databases">
        <authorList>
            <person name="de Groot N.N."/>
        </authorList>
    </citation>
    <scope>NUCLEOTIDE SEQUENCE [LARGE SCALE GENOMIC DNA]</scope>
    <source>
        <strain evidence="2 3">GAS232</strain>
    </source>
</reference>
<keyword evidence="1" id="KW-1133">Transmembrane helix</keyword>